<dbReference type="AlphaFoldDB" id="A0A6I4I4H1"/>
<evidence type="ECO:0000313" key="3">
    <source>
        <dbReference type="Proteomes" id="UP000434850"/>
    </source>
</evidence>
<keyword evidence="1" id="KW-0812">Transmembrane</keyword>
<reference evidence="2 3" key="1">
    <citation type="submission" date="2019-12" db="EMBL/GenBank/DDBJ databases">
        <title>Mucilaginibacter sp. HME9299 genome sequencing and assembly.</title>
        <authorList>
            <person name="Kang H."/>
            <person name="Kim H."/>
            <person name="Joh K."/>
        </authorList>
    </citation>
    <scope>NUCLEOTIDE SEQUENCE [LARGE SCALE GENOMIC DNA]</scope>
    <source>
        <strain evidence="2 3">HME9299</strain>
    </source>
</reference>
<keyword evidence="3" id="KW-1185">Reference proteome</keyword>
<gene>
    <name evidence="2" type="ORF">GO816_02690</name>
</gene>
<proteinExistence type="predicted"/>
<sequence>MDYLIELKNWLFSLGEEHGVNPLFLACLYLTSKVFFFSLLGWVLKNLRDKKPITLPLLFACLCFSVPYVYIIIFGYNISIWIYLFIACVFSYGAFTIWKKVTTKPSVVNIPADQAP</sequence>
<dbReference type="Proteomes" id="UP000434850">
    <property type="component" value="Unassembled WGS sequence"/>
</dbReference>
<feature type="transmembrane region" description="Helical" evidence="1">
    <location>
        <begin position="20"/>
        <end position="43"/>
    </location>
</feature>
<feature type="transmembrane region" description="Helical" evidence="1">
    <location>
        <begin position="80"/>
        <end position="98"/>
    </location>
</feature>
<keyword evidence="1" id="KW-1133">Transmembrane helix</keyword>
<evidence type="ECO:0000256" key="1">
    <source>
        <dbReference type="SAM" id="Phobius"/>
    </source>
</evidence>
<protein>
    <submittedName>
        <fullName evidence="2">Uncharacterized protein</fullName>
    </submittedName>
</protein>
<accession>A0A6I4I4H1</accession>
<evidence type="ECO:0000313" key="2">
    <source>
        <dbReference type="EMBL" id="MVN90022.1"/>
    </source>
</evidence>
<dbReference type="RefSeq" id="WP_157539805.1">
    <property type="nucleotide sequence ID" value="NZ_WQLA01000001.1"/>
</dbReference>
<dbReference type="OrthoDB" id="7408546at2"/>
<dbReference type="EMBL" id="WQLA01000001">
    <property type="protein sequence ID" value="MVN90022.1"/>
    <property type="molecule type" value="Genomic_DNA"/>
</dbReference>
<feature type="transmembrane region" description="Helical" evidence="1">
    <location>
        <begin position="55"/>
        <end position="74"/>
    </location>
</feature>
<name>A0A6I4I4H1_9SPHI</name>
<keyword evidence="1" id="KW-0472">Membrane</keyword>
<comment type="caution">
    <text evidence="2">The sequence shown here is derived from an EMBL/GenBank/DDBJ whole genome shotgun (WGS) entry which is preliminary data.</text>
</comment>
<organism evidence="2 3">
    <name type="scientific">Mucilaginibacter aquatilis</name>
    <dbReference type="NCBI Taxonomy" id="1517760"/>
    <lineage>
        <taxon>Bacteria</taxon>
        <taxon>Pseudomonadati</taxon>
        <taxon>Bacteroidota</taxon>
        <taxon>Sphingobacteriia</taxon>
        <taxon>Sphingobacteriales</taxon>
        <taxon>Sphingobacteriaceae</taxon>
        <taxon>Mucilaginibacter</taxon>
    </lineage>
</organism>